<dbReference type="SUPFAM" id="SSF47413">
    <property type="entry name" value="lambda repressor-like DNA-binding domains"/>
    <property type="match status" value="1"/>
</dbReference>
<dbReference type="InterPro" id="IPR010982">
    <property type="entry name" value="Lambda_DNA-bd_dom_sf"/>
</dbReference>
<comment type="caution">
    <text evidence="2">The sequence shown here is derived from an EMBL/GenBank/DDBJ whole genome shotgun (WGS) entry which is preliminary data.</text>
</comment>
<dbReference type="SMART" id="SM00530">
    <property type="entry name" value="HTH_XRE"/>
    <property type="match status" value="1"/>
</dbReference>
<sequence>MTLGQAMSSEYGPEPVGYRVAAARKMAGLTQHQLAERAHVSHSLVSQVERGTRPASPSFVTSVARALHIAPAHLHGMSVDEVVDQPSAESASIAELRVALDAYDDPRPEGRPLALEVISERLSGVDVELWAERMVAAATTLAPLLHHLYPLSKDSEAARAVLHDAYRMAASISGQLGQYDLAALASERHIGLAESTGDPLRVAVSAWHRSSRHLQHGDHRAGLRLLDRARGQLDATPAGRAMNVQLGLRSAVLAARAGDIREADGWASEARSIVDEFAPPERPYCNIDASSINTVVHWCALPVEQYDAAEAIRRGASAHVADRQRPERVGRHHIDQARAWTLHGNREKALDHLQAARQTSPWRTRRHPQVRETVRTLAATDRRRDDSLARFARWAGIRM</sequence>
<dbReference type="EMBL" id="SLXQ01000001">
    <property type="protein sequence ID" value="TCP56688.1"/>
    <property type="molecule type" value="Genomic_DNA"/>
</dbReference>
<protein>
    <submittedName>
        <fullName evidence="2">Transcriptional regulator with XRE-family HTH domain</fullName>
    </submittedName>
</protein>
<gene>
    <name evidence="2" type="ORF">EV191_101634</name>
</gene>
<reference evidence="2 3" key="1">
    <citation type="submission" date="2019-03" db="EMBL/GenBank/DDBJ databases">
        <title>Genomic Encyclopedia of Type Strains, Phase IV (KMG-IV): sequencing the most valuable type-strain genomes for metagenomic binning, comparative biology and taxonomic classification.</title>
        <authorList>
            <person name="Goeker M."/>
        </authorList>
    </citation>
    <scope>NUCLEOTIDE SEQUENCE [LARGE SCALE GENOMIC DNA]</scope>
    <source>
        <strain evidence="2 3">DSM 45765</strain>
    </source>
</reference>
<dbReference type="Gene3D" id="1.10.260.40">
    <property type="entry name" value="lambda repressor-like DNA-binding domains"/>
    <property type="match status" value="1"/>
</dbReference>
<proteinExistence type="predicted"/>
<dbReference type="RefSeq" id="WP_132875255.1">
    <property type="nucleotide sequence ID" value="NZ_SLXQ01000001.1"/>
</dbReference>
<dbReference type="PROSITE" id="PS50943">
    <property type="entry name" value="HTH_CROC1"/>
    <property type="match status" value="1"/>
</dbReference>
<dbReference type="InterPro" id="IPR001387">
    <property type="entry name" value="Cro/C1-type_HTH"/>
</dbReference>
<evidence type="ECO:0000259" key="1">
    <source>
        <dbReference type="PROSITE" id="PS50943"/>
    </source>
</evidence>
<dbReference type="AlphaFoldDB" id="A0A4R2R4Q1"/>
<dbReference type="OrthoDB" id="3420984at2"/>
<organism evidence="2 3">
    <name type="scientific">Tamaricihabitans halophyticus</name>
    <dbReference type="NCBI Taxonomy" id="1262583"/>
    <lineage>
        <taxon>Bacteria</taxon>
        <taxon>Bacillati</taxon>
        <taxon>Actinomycetota</taxon>
        <taxon>Actinomycetes</taxon>
        <taxon>Pseudonocardiales</taxon>
        <taxon>Pseudonocardiaceae</taxon>
        <taxon>Tamaricihabitans</taxon>
    </lineage>
</organism>
<feature type="domain" description="HTH cro/C1-type" evidence="1">
    <location>
        <begin position="20"/>
        <end position="74"/>
    </location>
</feature>
<name>A0A4R2R4Q1_9PSEU</name>
<dbReference type="CDD" id="cd00093">
    <property type="entry name" value="HTH_XRE"/>
    <property type="match status" value="1"/>
</dbReference>
<keyword evidence="3" id="KW-1185">Reference proteome</keyword>
<dbReference type="GO" id="GO:0003677">
    <property type="term" value="F:DNA binding"/>
    <property type="evidence" value="ECO:0007669"/>
    <property type="project" value="InterPro"/>
</dbReference>
<evidence type="ECO:0000313" key="2">
    <source>
        <dbReference type="EMBL" id="TCP56688.1"/>
    </source>
</evidence>
<dbReference type="Proteomes" id="UP000294911">
    <property type="component" value="Unassembled WGS sequence"/>
</dbReference>
<accession>A0A4R2R4Q1</accession>
<dbReference type="Pfam" id="PF13560">
    <property type="entry name" value="HTH_31"/>
    <property type="match status" value="1"/>
</dbReference>
<evidence type="ECO:0000313" key="3">
    <source>
        <dbReference type="Proteomes" id="UP000294911"/>
    </source>
</evidence>